<protein>
    <recommendedName>
        <fullName evidence="1">TRADD-like N-terminal domain-containing protein</fullName>
    </recommendedName>
</protein>
<dbReference type="Proteomes" id="UP001442494">
    <property type="component" value="Unassembled WGS sequence"/>
</dbReference>
<feature type="domain" description="TRADD-like N-terminal" evidence="1">
    <location>
        <begin position="142"/>
        <end position="205"/>
    </location>
</feature>
<dbReference type="Pfam" id="PF20694">
    <property type="entry name" value="TRADD-like_N"/>
    <property type="match status" value="1"/>
</dbReference>
<keyword evidence="3" id="KW-1185">Reference proteome</keyword>
<evidence type="ECO:0000313" key="2">
    <source>
        <dbReference type="EMBL" id="MEP0864565.1"/>
    </source>
</evidence>
<reference evidence="2 3" key="1">
    <citation type="submission" date="2022-04" db="EMBL/GenBank/DDBJ databases">
        <title>Positive selection, recombination, and allopatry shape intraspecific diversity of widespread and dominant cyanobacteria.</title>
        <authorList>
            <person name="Wei J."/>
            <person name="Shu W."/>
            <person name="Hu C."/>
        </authorList>
    </citation>
    <scope>NUCLEOTIDE SEQUENCE [LARGE SCALE GENOMIC DNA]</scope>
    <source>
        <strain evidence="2 3">GB2-A5</strain>
    </source>
</reference>
<comment type="caution">
    <text evidence="2">The sequence shown here is derived from an EMBL/GenBank/DDBJ whole genome shotgun (WGS) entry which is preliminary data.</text>
</comment>
<proteinExistence type="predicted"/>
<evidence type="ECO:0000259" key="1">
    <source>
        <dbReference type="Pfam" id="PF20694"/>
    </source>
</evidence>
<evidence type="ECO:0000313" key="3">
    <source>
        <dbReference type="Proteomes" id="UP001442494"/>
    </source>
</evidence>
<dbReference type="EMBL" id="JAMPKK010000014">
    <property type="protein sequence ID" value="MEP0864565.1"/>
    <property type="molecule type" value="Genomic_DNA"/>
</dbReference>
<dbReference type="InterPro" id="IPR049341">
    <property type="entry name" value="TRADD-like_N"/>
</dbReference>
<sequence length="314" mass="36451">MTIEELTLSDMTIDELIKQAEDEWYTDRLKADLAEYKREYKASNRKLELSPKEYKCLCGLLCNYSPVEIATKLNNTKQSLREELSQGLYRYIKMLIEHKKGLSVEIQWFSIARHFDDLEYKKKPVEKFKWTLKINLEAFSKEEQEDILAKMKNVLDDYSIKLENINKGCILLTFSSSQQAFEQAKSLFEAGELPELLGVPILDVQAVNTKRIRTQEEQEEFANSLLRTCRREGYDWVEFSQILDILDAVQQAYLTRKEAIAAAIKELLSSNTLLADVSKSGDPEDSSNDAEEEDLYTEFINALNEEIIDFYRNT</sequence>
<accession>A0ABV0JMA6</accession>
<name>A0ABV0JMA6_9CYAN</name>
<gene>
    <name evidence="2" type="ORF">NDI37_08800</name>
</gene>
<organism evidence="2 3">
    <name type="scientific">Funiculus sociatus GB2-A5</name>
    <dbReference type="NCBI Taxonomy" id="2933946"/>
    <lineage>
        <taxon>Bacteria</taxon>
        <taxon>Bacillati</taxon>
        <taxon>Cyanobacteriota</taxon>
        <taxon>Cyanophyceae</taxon>
        <taxon>Coleofasciculales</taxon>
        <taxon>Coleofasciculaceae</taxon>
        <taxon>Funiculus</taxon>
    </lineage>
</organism>